<dbReference type="EMBL" id="JAWIZZ010000053">
    <property type="protein sequence ID" value="KAK5778324.1"/>
    <property type="molecule type" value="Genomic_DNA"/>
</dbReference>
<dbReference type="Gene3D" id="3.40.50.1910">
    <property type="match status" value="1"/>
</dbReference>
<dbReference type="Gene3D" id="3.40.50.2060">
    <property type="match status" value="1"/>
</dbReference>
<dbReference type="GO" id="GO:0016192">
    <property type="term" value="P:vesicle-mediated transport"/>
    <property type="evidence" value="ECO:0007669"/>
    <property type="project" value="InterPro"/>
</dbReference>
<proteinExistence type="inferred from homology"/>
<dbReference type="Proteomes" id="UP001306508">
    <property type="component" value="Unassembled WGS sequence"/>
</dbReference>
<dbReference type="Pfam" id="PF00995">
    <property type="entry name" value="Sec1"/>
    <property type="match status" value="1"/>
</dbReference>
<dbReference type="Gene3D" id="1.25.40.60">
    <property type="match status" value="1"/>
</dbReference>
<organism evidence="2 3">
    <name type="scientific">Arxiozyma heterogenica</name>
    <dbReference type="NCBI Taxonomy" id="278026"/>
    <lineage>
        <taxon>Eukaryota</taxon>
        <taxon>Fungi</taxon>
        <taxon>Dikarya</taxon>
        <taxon>Ascomycota</taxon>
        <taxon>Saccharomycotina</taxon>
        <taxon>Saccharomycetes</taxon>
        <taxon>Saccharomycetales</taxon>
        <taxon>Saccharomycetaceae</taxon>
        <taxon>Arxiozyma</taxon>
    </lineage>
</organism>
<sequence>MDLFKIGDYYVDRIVNSQSKNSGLNKNILGKITQWNQDRIKLLLLDKNTTSTISMCATQTELLEHEIYIVDTIENMERDVMRHLKCLVYVKPTEESIECLIRELSNPKYGEYHLFFSNKIAKDYLERLAEADDMESVVKVEEIFQDYQIVNQHLFTLDLNPNRILLENGLIWDEFYLKECTNNLISLLLSLKIRPNIIRYDSSSKTTLVLAKSIENEIKKDTQQLFDFPYDPSTPSSLIILDRYDDPVTPLLQPWTYQSMIHEYIGIKHNMVDLSHLPNIDKDLEKVTLSSKQDSFFRETMYLNFGELGDKVKQYVSNYKDKAKINSAVNSIEDIKEFIEKYPEIKKLSGNVSKHMALVGELDRQLNNKDIWGLSEIEQNLSVHKDNLEDYNTVLRYLKNPKLAPFYKLKLACIYMIRYDEIYYDNDNKNIEKISQIVDILKEFLTIEDINYLHKFRNMFLEKIKSGKKKENLETNRKDDLLTELAKKFNTRIDLHRNRNQHNPASDNIYMQHVPKLSQLLSDLSKNTLAESRYKCLINSAVDTTSNQLPQTQDVIIFIVGGVTYEESRLVEQFNIAMVNNRMRIILGGTSILSTTDFLESLR</sequence>
<comment type="caution">
    <text evidence="2">The sequence shown here is derived from an EMBL/GenBank/DDBJ whole genome shotgun (WGS) entry which is preliminary data.</text>
</comment>
<reference evidence="3" key="1">
    <citation type="submission" date="2023-07" db="EMBL/GenBank/DDBJ databases">
        <title>A draft genome of Kazachstania heterogenica Y-27499.</title>
        <authorList>
            <person name="Donic C."/>
            <person name="Kralova J.S."/>
            <person name="Fidel L."/>
            <person name="Ben-Dor S."/>
            <person name="Jung S."/>
        </authorList>
    </citation>
    <scope>NUCLEOTIDE SEQUENCE [LARGE SCALE GENOMIC DNA]</scope>
    <source>
        <strain evidence="3">Y27499</strain>
    </source>
</reference>
<dbReference type="PIRSF" id="PIRSF005715">
    <property type="entry name" value="VPS45_Sec1"/>
    <property type="match status" value="1"/>
</dbReference>
<dbReference type="InterPro" id="IPR027482">
    <property type="entry name" value="Sec1-like_dom2"/>
</dbReference>
<evidence type="ECO:0000313" key="2">
    <source>
        <dbReference type="EMBL" id="KAK5778324.1"/>
    </source>
</evidence>
<comment type="similarity">
    <text evidence="1">Belongs to the STXBP/unc-18/SEC1 family.</text>
</comment>
<accession>A0AAN7VZR3</accession>
<protein>
    <recommendedName>
        <fullName evidence="4">Vacuolar protein sorting-associated protein 45</fullName>
    </recommendedName>
</protein>
<dbReference type="AlphaFoldDB" id="A0AAN7VZR3"/>
<dbReference type="InterPro" id="IPR043154">
    <property type="entry name" value="Sec-1-like_dom1"/>
</dbReference>
<evidence type="ECO:0000313" key="3">
    <source>
        <dbReference type="Proteomes" id="UP001306508"/>
    </source>
</evidence>
<name>A0AAN7VZR3_9SACH</name>
<dbReference type="InterPro" id="IPR036045">
    <property type="entry name" value="Sec1-like_sf"/>
</dbReference>
<dbReference type="InterPro" id="IPR043127">
    <property type="entry name" value="Sec-1-like_dom3a"/>
</dbReference>
<dbReference type="SUPFAM" id="SSF56815">
    <property type="entry name" value="Sec1/munc18-like (SM) proteins"/>
    <property type="match status" value="1"/>
</dbReference>
<evidence type="ECO:0008006" key="4">
    <source>
        <dbReference type="Google" id="ProtNLM"/>
    </source>
</evidence>
<evidence type="ECO:0000256" key="1">
    <source>
        <dbReference type="ARBA" id="ARBA00009884"/>
    </source>
</evidence>
<dbReference type="PANTHER" id="PTHR11679">
    <property type="entry name" value="VESICLE PROTEIN SORTING-ASSOCIATED"/>
    <property type="match status" value="1"/>
</dbReference>
<dbReference type="InterPro" id="IPR001619">
    <property type="entry name" value="Sec1-like"/>
</dbReference>
<dbReference type="Gene3D" id="3.90.830.10">
    <property type="entry name" value="Syntaxin Binding Protein 1, Chain A, domain 2"/>
    <property type="match status" value="1"/>
</dbReference>
<gene>
    <name evidence="2" type="ORF">RI543_003983</name>
</gene>
<keyword evidence="3" id="KW-1185">Reference proteome</keyword>